<dbReference type="RefSeq" id="WP_346229718.1">
    <property type="nucleotide sequence ID" value="NZ_JBDJAW010000039.1"/>
</dbReference>
<feature type="signal peptide" evidence="1">
    <location>
        <begin position="1"/>
        <end position="30"/>
    </location>
</feature>
<accession>A0ABV0AZ36</accession>
<dbReference type="PANTHER" id="PTHR46825:SF7">
    <property type="entry name" value="D-ALANYL-D-ALANINE CARBOXYPEPTIDASE"/>
    <property type="match status" value="1"/>
</dbReference>
<dbReference type="GO" id="GO:0016787">
    <property type="term" value="F:hydrolase activity"/>
    <property type="evidence" value="ECO:0007669"/>
    <property type="project" value="UniProtKB-KW"/>
</dbReference>
<keyword evidence="3" id="KW-0378">Hydrolase</keyword>
<protein>
    <submittedName>
        <fullName evidence="3">Serine hydrolase domain-containing protein</fullName>
        <ecNumber evidence="3">3.1.1.103</ecNumber>
    </submittedName>
</protein>
<evidence type="ECO:0000313" key="3">
    <source>
        <dbReference type="EMBL" id="MEN3539841.1"/>
    </source>
</evidence>
<dbReference type="InterPro" id="IPR001466">
    <property type="entry name" value="Beta-lactam-related"/>
</dbReference>
<evidence type="ECO:0000259" key="2">
    <source>
        <dbReference type="Pfam" id="PF00144"/>
    </source>
</evidence>
<dbReference type="PANTHER" id="PTHR46825">
    <property type="entry name" value="D-ALANYL-D-ALANINE-CARBOXYPEPTIDASE/ENDOPEPTIDASE AMPH"/>
    <property type="match status" value="1"/>
</dbReference>
<dbReference type="InterPro" id="IPR050491">
    <property type="entry name" value="AmpC-like"/>
</dbReference>
<dbReference type="EMBL" id="JBDJAW010000039">
    <property type="protein sequence ID" value="MEN3539841.1"/>
    <property type="molecule type" value="Genomic_DNA"/>
</dbReference>
<dbReference type="Gene3D" id="3.40.710.10">
    <property type="entry name" value="DD-peptidase/beta-lactamase superfamily"/>
    <property type="match status" value="1"/>
</dbReference>
<dbReference type="Proteomes" id="UP001447516">
    <property type="component" value="Unassembled WGS sequence"/>
</dbReference>
<proteinExistence type="predicted"/>
<dbReference type="SUPFAM" id="SSF56601">
    <property type="entry name" value="beta-lactamase/transpeptidase-like"/>
    <property type="match status" value="1"/>
</dbReference>
<organism evidence="3 4">
    <name type="scientific">Microbispora maris</name>
    <dbReference type="NCBI Taxonomy" id="3144104"/>
    <lineage>
        <taxon>Bacteria</taxon>
        <taxon>Bacillati</taxon>
        <taxon>Actinomycetota</taxon>
        <taxon>Actinomycetes</taxon>
        <taxon>Streptosporangiales</taxon>
        <taxon>Streptosporangiaceae</taxon>
        <taxon>Microbispora</taxon>
    </lineage>
</organism>
<sequence>MIRRELSRAARAAALSCAVLTLGTAVPATATTTTATKPLVGDVQQAMETLAGTPGVVGAIGEVYVDGKRVGTGSAGSRLLGGKGGKIPSSARYRIGSQTKQMTATVLLQLVEEGKISLDDTLADVLPDVVTKNQVERAGEITVRHLLRHLSGIPDYMPVGLFDFTTRYSPADLLALSRKKSRTVEIGTYQYSNTNYILLGLIIEKLTGRSLATEFTRRLFTPLGMRDTYLPVAPPQGITGPHGHGYAPDDTGTMRDVDRVNASYLLGAGGVVSTAHDMSAFQRAFRRGKLLPASLQKVIIDPPEGQSPLPPGGMCGGKPEIPPAVAGSFPGFDSVTYTSADGRMQFAVSTTLAMSDRERQAMINATRQAAKTVFCPQA</sequence>
<dbReference type="InterPro" id="IPR012338">
    <property type="entry name" value="Beta-lactam/transpept-like"/>
</dbReference>
<keyword evidence="1" id="KW-0732">Signal</keyword>
<dbReference type="Pfam" id="PF00144">
    <property type="entry name" value="Beta-lactamase"/>
    <property type="match status" value="1"/>
</dbReference>
<gene>
    <name evidence="3" type="ORF">AAH991_32355</name>
</gene>
<keyword evidence="4" id="KW-1185">Reference proteome</keyword>
<comment type="caution">
    <text evidence="3">The sequence shown here is derived from an EMBL/GenBank/DDBJ whole genome shotgun (WGS) entry which is preliminary data.</text>
</comment>
<feature type="domain" description="Beta-lactamase-related" evidence="2">
    <location>
        <begin position="44"/>
        <end position="298"/>
    </location>
</feature>
<name>A0ABV0AZ36_9ACTN</name>
<dbReference type="EC" id="3.1.1.103" evidence="3"/>
<evidence type="ECO:0000313" key="4">
    <source>
        <dbReference type="Proteomes" id="UP001447516"/>
    </source>
</evidence>
<feature type="chain" id="PRO_5045177541" evidence="1">
    <location>
        <begin position="31"/>
        <end position="378"/>
    </location>
</feature>
<evidence type="ECO:0000256" key="1">
    <source>
        <dbReference type="SAM" id="SignalP"/>
    </source>
</evidence>
<reference evidence="3 4" key="1">
    <citation type="submission" date="2024-05" db="EMBL/GenBank/DDBJ databases">
        <title>Microbispora sp.ZYX-F-249.</title>
        <authorList>
            <person name="Xie H."/>
        </authorList>
    </citation>
    <scope>NUCLEOTIDE SEQUENCE [LARGE SCALE GENOMIC DNA]</scope>
    <source>
        <strain evidence="3 4">ZYX-F-249</strain>
    </source>
</reference>